<name>A0AB39ID43_9GAMM</name>
<dbReference type="AlphaFoldDB" id="A0AB39ID43"/>
<organism evidence="1">
    <name type="scientific">Dickeya oryzae</name>
    <dbReference type="NCBI Taxonomy" id="1240404"/>
    <lineage>
        <taxon>Bacteria</taxon>
        <taxon>Pseudomonadati</taxon>
        <taxon>Pseudomonadota</taxon>
        <taxon>Gammaproteobacteria</taxon>
        <taxon>Enterobacterales</taxon>
        <taxon>Pectobacteriaceae</taxon>
        <taxon>Dickeya</taxon>
    </lineage>
</organism>
<sequence>MKSFTGTVGDPFADPVVSPDGFSPAFRRISTLNSRAREAGDFLLCSYR</sequence>
<proteinExistence type="predicted"/>
<protein>
    <submittedName>
        <fullName evidence="1">Uncharacterized protein</fullName>
    </submittedName>
</protein>
<evidence type="ECO:0000313" key="1">
    <source>
        <dbReference type="EMBL" id="XDL14338.1"/>
    </source>
</evidence>
<gene>
    <name evidence="1" type="ORF">LF923_0019605</name>
</gene>
<accession>A0AB39ID43</accession>
<reference evidence="1" key="1">
    <citation type="submission" date="2024-07" db="EMBL/GenBank/DDBJ databases">
        <authorList>
            <person name="Pedron J."/>
        </authorList>
    </citation>
    <scope>NUCLEOTIDE SEQUENCE</scope>
    <source>
        <strain evidence="1">A642-S2-A17</strain>
    </source>
</reference>
<dbReference type="EMBL" id="CP162411">
    <property type="protein sequence ID" value="XDL14338.1"/>
    <property type="molecule type" value="Genomic_DNA"/>
</dbReference>
<dbReference type="RefSeq" id="WP_226101422.1">
    <property type="nucleotide sequence ID" value="NZ_CP162411.1"/>
</dbReference>